<reference evidence="1 2" key="1">
    <citation type="journal article" date="2018" name="Nat. Genet.">
        <title>The Rosa genome provides new insights in the design of modern roses.</title>
        <authorList>
            <person name="Bendahmane M."/>
        </authorList>
    </citation>
    <scope>NUCLEOTIDE SEQUENCE [LARGE SCALE GENOMIC DNA]</scope>
    <source>
        <strain evidence="2">cv. Old Blush</strain>
    </source>
</reference>
<gene>
    <name evidence="1" type="ORF">RchiOBHm_Chr6g0286981</name>
</gene>
<evidence type="ECO:0000313" key="1">
    <source>
        <dbReference type="EMBL" id="PRQ25742.1"/>
    </source>
</evidence>
<dbReference type="Gramene" id="PRQ25742">
    <property type="protein sequence ID" value="PRQ25742"/>
    <property type="gene ID" value="RchiOBHm_Chr6g0286981"/>
</dbReference>
<proteinExistence type="predicted"/>
<sequence length="62" mass="6974">MERKGLKRKQLTRRPVRRMRILPSWQSLLGNSLVGSPVQTTARLAVPSDASSGWQSLPDDLM</sequence>
<dbReference type="AlphaFoldDB" id="A0A2P6PUY6"/>
<accession>A0A2P6PUY6</accession>
<protein>
    <submittedName>
        <fullName evidence="1">Uncharacterized protein</fullName>
    </submittedName>
</protein>
<organism evidence="1 2">
    <name type="scientific">Rosa chinensis</name>
    <name type="common">China rose</name>
    <dbReference type="NCBI Taxonomy" id="74649"/>
    <lineage>
        <taxon>Eukaryota</taxon>
        <taxon>Viridiplantae</taxon>
        <taxon>Streptophyta</taxon>
        <taxon>Embryophyta</taxon>
        <taxon>Tracheophyta</taxon>
        <taxon>Spermatophyta</taxon>
        <taxon>Magnoliopsida</taxon>
        <taxon>eudicotyledons</taxon>
        <taxon>Gunneridae</taxon>
        <taxon>Pentapetalae</taxon>
        <taxon>rosids</taxon>
        <taxon>fabids</taxon>
        <taxon>Rosales</taxon>
        <taxon>Rosaceae</taxon>
        <taxon>Rosoideae</taxon>
        <taxon>Rosoideae incertae sedis</taxon>
        <taxon>Rosa</taxon>
    </lineage>
</organism>
<evidence type="ECO:0000313" key="2">
    <source>
        <dbReference type="Proteomes" id="UP000238479"/>
    </source>
</evidence>
<keyword evidence="2" id="KW-1185">Reference proteome</keyword>
<name>A0A2P6PUY6_ROSCH</name>
<dbReference type="EMBL" id="PDCK01000044">
    <property type="protein sequence ID" value="PRQ25742.1"/>
    <property type="molecule type" value="Genomic_DNA"/>
</dbReference>
<comment type="caution">
    <text evidence="1">The sequence shown here is derived from an EMBL/GenBank/DDBJ whole genome shotgun (WGS) entry which is preliminary data.</text>
</comment>
<dbReference type="Proteomes" id="UP000238479">
    <property type="component" value="Chromosome 6"/>
</dbReference>